<feature type="compositionally biased region" description="Pro residues" evidence="5">
    <location>
        <begin position="590"/>
        <end position="628"/>
    </location>
</feature>
<dbReference type="Pfam" id="PF03958">
    <property type="entry name" value="Secretin_N"/>
    <property type="match status" value="1"/>
</dbReference>
<keyword evidence="9" id="KW-1185">Reference proteome</keyword>
<name>A0A6L6PPW7_9BURK</name>
<comment type="function">
    <text evidence="3">Component of the type III secretion system (T3SS), also called injectisome, which is used to inject bacterial effector proteins into eukaryotic host cells. Forms a ring-shaped multimeric structure with an apparent central pore in the outer membrane.</text>
</comment>
<feature type="region of interest" description="Disordered" evidence="5">
    <location>
        <begin position="225"/>
        <end position="305"/>
    </location>
</feature>
<keyword evidence="3" id="KW-0653">Protein transport</keyword>
<evidence type="ECO:0000256" key="5">
    <source>
        <dbReference type="SAM" id="MobiDB-lite"/>
    </source>
</evidence>
<dbReference type="PANTHER" id="PTHR30332:SF5">
    <property type="entry name" value="SPI-1 TYPE 3 SECRETION SYSTEM SECRETIN"/>
    <property type="match status" value="1"/>
</dbReference>
<comment type="subcellular location">
    <subcellularLocation>
        <location evidence="1 3 4">Cell outer membrane</location>
    </subcellularLocation>
</comment>
<evidence type="ECO:0000256" key="1">
    <source>
        <dbReference type="ARBA" id="ARBA00004442"/>
    </source>
</evidence>
<dbReference type="GO" id="GO:0015627">
    <property type="term" value="C:type II protein secretion system complex"/>
    <property type="evidence" value="ECO:0007669"/>
    <property type="project" value="TreeGrafter"/>
</dbReference>
<dbReference type="InterPro" id="IPR003522">
    <property type="entry name" value="T3SS_OM_pore_YscC"/>
</dbReference>
<protein>
    <recommendedName>
        <fullName evidence="3">Type 3 secretion system secretin</fullName>
        <shortName evidence="3">T3SS secretin</shortName>
    </recommendedName>
</protein>
<feature type="compositionally biased region" description="Basic and acidic residues" evidence="5">
    <location>
        <begin position="225"/>
        <end position="253"/>
    </location>
</feature>
<dbReference type="RefSeq" id="WP_155467188.1">
    <property type="nucleotide sequence ID" value="NZ_WNKY01000047.1"/>
</dbReference>
<evidence type="ECO:0000313" key="9">
    <source>
        <dbReference type="Proteomes" id="UP000475582"/>
    </source>
</evidence>
<dbReference type="InterPro" id="IPR038591">
    <property type="entry name" value="NolW-like_sf"/>
</dbReference>
<gene>
    <name evidence="3" type="primary">sctC</name>
    <name evidence="8" type="ORF">GM676_26415</name>
</gene>
<dbReference type="EMBL" id="WNKY01000047">
    <property type="protein sequence ID" value="MTV41100.1"/>
    <property type="molecule type" value="Genomic_DNA"/>
</dbReference>
<organism evidence="8 9">
    <name type="scientific">Duganella radicis</name>
    <dbReference type="NCBI Taxonomy" id="551988"/>
    <lineage>
        <taxon>Bacteria</taxon>
        <taxon>Pseudomonadati</taxon>
        <taxon>Pseudomonadota</taxon>
        <taxon>Betaproteobacteria</taxon>
        <taxon>Burkholderiales</taxon>
        <taxon>Oxalobacteraceae</taxon>
        <taxon>Telluria group</taxon>
        <taxon>Duganella</taxon>
    </lineage>
</organism>
<evidence type="ECO:0000259" key="6">
    <source>
        <dbReference type="Pfam" id="PF00263"/>
    </source>
</evidence>
<dbReference type="AlphaFoldDB" id="A0A6L6PPW7"/>
<comment type="caution">
    <text evidence="8">The sequence shown here is derived from an EMBL/GenBank/DDBJ whole genome shotgun (WGS) entry which is preliminary data.</text>
</comment>
<keyword evidence="2 3" id="KW-0732">Signal</keyword>
<feature type="domain" description="NolW-like" evidence="7">
    <location>
        <begin position="185"/>
        <end position="338"/>
    </location>
</feature>
<dbReference type="InterPro" id="IPR050810">
    <property type="entry name" value="Bact_Secretion_Sys_Channel"/>
</dbReference>
<keyword evidence="3" id="KW-0811">Translocation</keyword>
<feature type="signal peptide" evidence="3">
    <location>
        <begin position="1"/>
        <end position="28"/>
    </location>
</feature>
<feature type="chain" id="PRO_5027197053" description="Type 3 secretion system secretin" evidence="3">
    <location>
        <begin position="29"/>
        <end position="663"/>
    </location>
</feature>
<dbReference type="PROSITE" id="PS51257">
    <property type="entry name" value="PROKAR_LIPOPROTEIN"/>
    <property type="match status" value="1"/>
</dbReference>
<evidence type="ECO:0000256" key="2">
    <source>
        <dbReference type="ARBA" id="ARBA00022729"/>
    </source>
</evidence>
<evidence type="ECO:0000256" key="3">
    <source>
        <dbReference type="HAMAP-Rule" id="MF_02219"/>
    </source>
</evidence>
<dbReference type="InterPro" id="IPR005644">
    <property type="entry name" value="NolW-like"/>
</dbReference>
<dbReference type="InterPro" id="IPR004846">
    <property type="entry name" value="T2SS/T3SS_dom"/>
</dbReference>
<sequence precursor="true">MNMPRTALQWLLAAIACGLLCWAPAGRAAVPPSWKESGFAIEPAGMTLRQVLQQFGQVYGVQVALDVPNVAVRKEKLRADGGAEFLDRLAQTYRFRWFVYGDTLHIVPRDDNASVRLEVGEDAVQDAKGALIGMGLYDSRFGWGELPDEGVVIVSGPREYVRLARQILLPDQAKAVAKKDRQIMVFRLKYASATDRAISARGKTETVPGIKTILSNLLFAPPESKVDDPASRYDRASQKRSRLPDKGKGEARDLVNLPLPGKVPLPSWGKRAPAEAIDDEPEPAPSPRNARNTAASADRTPPRIEADPSLNAIMIYDLVSKRAMYQALIDQLDVQPQQIEIEALIIDIDRGKLSELGAEWGVSSGGGNVVARVNGTQDDSKGLALPLSGSTLLISNAARFYARLKLMESHGEVSVLATPTVLTLDNVAAVLDLSQTKYMPLVGERVADLADVTAGTMLRVIPRLVDDGAAPRVRLEVDVEDGTLDDGSGSGNVTRSTISTQAIIAPQQTLVIGGYRAESLSNKRQKVPLLGDLPMVGNLFRSTSTSKSTRERLFLITPRLVGSSGTGGMATAPVSKVTEAARQAVAPAPVAEPSPAPAPAPAPEPVPASVPAPAPVPAVAPAPTPAPPFKAEQPSLFSAPLKRTNCRRGKIELPKSNSYNSVQ</sequence>
<dbReference type="Pfam" id="PF00263">
    <property type="entry name" value="Secretin"/>
    <property type="match status" value="1"/>
</dbReference>
<accession>A0A6L6PPW7</accession>
<evidence type="ECO:0000256" key="4">
    <source>
        <dbReference type="RuleBase" id="RU004004"/>
    </source>
</evidence>
<dbReference type="GO" id="GO:0009279">
    <property type="term" value="C:cell outer membrane"/>
    <property type="evidence" value="ECO:0007669"/>
    <property type="project" value="UniProtKB-SubCell"/>
</dbReference>
<feature type="domain" description="Type II/III secretion system secretin-like" evidence="6">
    <location>
        <begin position="407"/>
        <end position="561"/>
    </location>
</feature>
<dbReference type="GO" id="GO:0030257">
    <property type="term" value="C:type III protein secretion system complex"/>
    <property type="evidence" value="ECO:0007669"/>
    <property type="project" value="UniProtKB-UniRule"/>
</dbReference>
<comment type="subunit">
    <text evidence="3">The core secretion machinery of the T3SS is composed of approximately 20 different proteins, including cytoplasmic components, a base, an export apparatus and a needle. This subunit is part of the base, which anchors the injectisome in the bacterial cell envelope. Forms a stable homooligomeric complex.</text>
</comment>
<dbReference type="PRINTS" id="PR01337">
    <property type="entry name" value="TYPE3OMGPROT"/>
</dbReference>
<dbReference type="Gene3D" id="3.55.50.30">
    <property type="match status" value="1"/>
</dbReference>
<dbReference type="Proteomes" id="UP000475582">
    <property type="component" value="Unassembled WGS sequence"/>
</dbReference>
<dbReference type="GO" id="GO:0030254">
    <property type="term" value="P:protein secretion by the type III secretion system"/>
    <property type="evidence" value="ECO:0007669"/>
    <property type="project" value="UniProtKB-UniRule"/>
</dbReference>
<dbReference type="PANTHER" id="PTHR30332">
    <property type="entry name" value="PROBABLE GENERAL SECRETION PATHWAY PROTEIN D"/>
    <property type="match status" value="1"/>
</dbReference>
<reference evidence="8 9" key="1">
    <citation type="submission" date="2019-11" db="EMBL/GenBank/DDBJ databases">
        <title>Type strains purchased from KCTC, JCM and DSMZ.</title>
        <authorList>
            <person name="Lu H."/>
        </authorList>
    </citation>
    <scope>NUCLEOTIDE SEQUENCE [LARGE SCALE GENOMIC DNA]</scope>
    <source>
        <strain evidence="8 9">KCTC 22382</strain>
    </source>
</reference>
<evidence type="ECO:0000259" key="7">
    <source>
        <dbReference type="Pfam" id="PF03958"/>
    </source>
</evidence>
<keyword evidence="3 4" id="KW-0813">Transport</keyword>
<keyword evidence="3" id="KW-0472">Membrane</keyword>
<feature type="region of interest" description="Disordered" evidence="5">
    <location>
        <begin position="585"/>
        <end position="663"/>
    </location>
</feature>
<comment type="similarity">
    <text evidence="3">Belongs to the bacterial secretin family. T3SS SctC subfamily.</text>
</comment>
<evidence type="ECO:0000313" key="8">
    <source>
        <dbReference type="EMBL" id="MTV41100.1"/>
    </source>
</evidence>
<dbReference type="NCBIfam" id="TIGR02516">
    <property type="entry name" value="type_III_yscC"/>
    <property type="match status" value="1"/>
</dbReference>
<dbReference type="OrthoDB" id="9779724at2"/>
<keyword evidence="3" id="KW-0998">Cell outer membrane</keyword>
<dbReference type="Gene3D" id="3.30.1370.120">
    <property type="match status" value="2"/>
</dbReference>
<proteinExistence type="inferred from homology"/>
<dbReference type="HAMAP" id="MF_02219">
    <property type="entry name" value="Type_III_secretin"/>
    <property type="match status" value="1"/>
</dbReference>